<dbReference type="Gene3D" id="2.60.120.590">
    <property type="entry name" value="Alpha-ketoglutarate-dependent dioxygenase AlkB-like"/>
    <property type="match status" value="1"/>
</dbReference>
<dbReference type="GO" id="GO:0051213">
    <property type="term" value="F:dioxygenase activity"/>
    <property type="evidence" value="ECO:0007669"/>
    <property type="project" value="UniProtKB-KW"/>
</dbReference>
<keyword evidence="2" id="KW-0560">Oxidoreductase</keyword>
<dbReference type="InterPro" id="IPR005123">
    <property type="entry name" value="Oxoglu/Fe-dep_dioxygenase_dom"/>
</dbReference>
<dbReference type="AlphaFoldDB" id="A0A328P1Y4"/>
<dbReference type="PANTHER" id="PTHR31212">
    <property type="entry name" value="ALPHA-KETOGLUTARATE-DEPENDENT DIOXYGENASE ALKB HOMOLOG 3"/>
    <property type="match status" value="1"/>
</dbReference>
<dbReference type="Proteomes" id="UP000248926">
    <property type="component" value="Unassembled WGS sequence"/>
</dbReference>
<evidence type="ECO:0000313" key="2">
    <source>
        <dbReference type="EMBL" id="RAO76187.1"/>
    </source>
</evidence>
<dbReference type="GO" id="GO:0006307">
    <property type="term" value="P:DNA alkylation repair"/>
    <property type="evidence" value="ECO:0007669"/>
    <property type="project" value="InterPro"/>
</dbReference>
<name>A0A328P1Y4_9GAMM</name>
<dbReference type="InterPro" id="IPR027450">
    <property type="entry name" value="AlkB-like"/>
</dbReference>
<organism evidence="2 3">
    <name type="scientific">Dyella jiangningensis</name>
    <dbReference type="NCBI Taxonomy" id="1379159"/>
    <lineage>
        <taxon>Bacteria</taxon>
        <taxon>Pseudomonadati</taxon>
        <taxon>Pseudomonadota</taxon>
        <taxon>Gammaproteobacteria</taxon>
        <taxon>Lysobacterales</taxon>
        <taxon>Rhodanobacteraceae</taxon>
        <taxon>Dyella</taxon>
    </lineage>
</organism>
<protein>
    <submittedName>
        <fullName evidence="2">Methyladenine dioxygenase</fullName>
    </submittedName>
</protein>
<evidence type="ECO:0000259" key="1">
    <source>
        <dbReference type="PROSITE" id="PS51471"/>
    </source>
</evidence>
<gene>
    <name evidence="2" type="ORF">CA260_10845</name>
</gene>
<dbReference type="EMBL" id="NFZS01000002">
    <property type="protein sequence ID" value="RAO76187.1"/>
    <property type="molecule type" value="Genomic_DNA"/>
</dbReference>
<dbReference type="SUPFAM" id="SSF51197">
    <property type="entry name" value="Clavaminate synthase-like"/>
    <property type="match status" value="1"/>
</dbReference>
<keyword evidence="2" id="KW-0223">Dioxygenase</keyword>
<dbReference type="InterPro" id="IPR037151">
    <property type="entry name" value="AlkB-like_sf"/>
</dbReference>
<dbReference type="PROSITE" id="PS51471">
    <property type="entry name" value="FE2OG_OXY"/>
    <property type="match status" value="1"/>
</dbReference>
<feature type="domain" description="Fe2OG dioxygenase" evidence="1">
    <location>
        <begin position="96"/>
        <end position="194"/>
    </location>
</feature>
<dbReference type="InterPro" id="IPR032854">
    <property type="entry name" value="ALKBH3"/>
</dbReference>
<evidence type="ECO:0000313" key="3">
    <source>
        <dbReference type="Proteomes" id="UP000248926"/>
    </source>
</evidence>
<accession>A0A328P1Y4</accession>
<dbReference type="PANTHER" id="PTHR31212:SF4">
    <property type="entry name" value="ALPHA-KETOGLUTARATE-DEPENDENT DIOXYGENASE ALKB HOMOLOG 3"/>
    <property type="match status" value="1"/>
</dbReference>
<proteinExistence type="predicted"/>
<comment type="caution">
    <text evidence="2">The sequence shown here is derived from an EMBL/GenBank/DDBJ whole genome shotgun (WGS) entry which is preliminary data.</text>
</comment>
<dbReference type="Pfam" id="PF13532">
    <property type="entry name" value="2OG-FeII_Oxy_2"/>
    <property type="match status" value="1"/>
</dbReference>
<sequence length="197" mass="22815">MHAMTQFSLFNEGPLVLLDDASGRIVYEENVIDGATADRWFRQLSDSGIWSQKRRVMYERELDVPRLTAHFGFRDESWPDPLAEAMDHVSRHTGETFDSIGLNFYRDEHDSVAMHNDRLADLVEGRPIALLSLGTTRRMLIRSKATPRRRFDLDLNPGSLLLMDWQSQHHYDHGIPKQTQPVGPRISVAFRTRRRSE</sequence>
<keyword evidence="3" id="KW-1185">Reference proteome</keyword>
<reference evidence="2 3" key="1">
    <citation type="journal article" date="2018" name="Genet. Mol. Biol.">
        <title>The genome sequence of Dyella jiangningensis FCAV SCS01 from a lignocellulose-decomposing microbial consortium metagenome reveals potential for biotechnological applications.</title>
        <authorList>
            <person name="Desiderato J.G."/>
            <person name="Alvarenga D.O."/>
            <person name="Constancio M.T.L."/>
            <person name="Alves L.M.C."/>
            <person name="Varani A.M."/>
        </authorList>
    </citation>
    <scope>NUCLEOTIDE SEQUENCE [LARGE SCALE GENOMIC DNA]</scope>
    <source>
        <strain evidence="2 3">FCAV SCS01</strain>
    </source>
</reference>